<keyword evidence="3" id="KW-1185">Reference proteome</keyword>
<organism evidence="2 3">
    <name type="scientific">Pseudomyxococcus hansupus</name>
    <dbReference type="NCBI Taxonomy" id="1297742"/>
    <lineage>
        <taxon>Bacteria</taxon>
        <taxon>Pseudomonadati</taxon>
        <taxon>Myxococcota</taxon>
        <taxon>Myxococcia</taxon>
        <taxon>Myxococcales</taxon>
        <taxon>Cystobacterineae</taxon>
        <taxon>Myxococcaceae</taxon>
        <taxon>Pseudomyxococcus</taxon>
    </lineage>
</organism>
<sequence length="38" mass="4138">MCYPGDKSLPSSPATEGGQTDYMCPGMHEPYGRDHSFS</sequence>
<accession>A0A0H4XKE1</accession>
<dbReference type="AlphaFoldDB" id="A0A0H4XKE1"/>
<protein>
    <submittedName>
        <fullName evidence="2">Uncharacterized protein</fullName>
    </submittedName>
</protein>
<evidence type="ECO:0000313" key="3">
    <source>
        <dbReference type="Proteomes" id="UP000009026"/>
    </source>
</evidence>
<dbReference type="PATRIC" id="fig|1297742.4.peg.5715"/>
<feature type="region of interest" description="Disordered" evidence="1">
    <location>
        <begin position="1"/>
        <end position="38"/>
    </location>
</feature>
<dbReference type="EMBL" id="CP012109">
    <property type="protein sequence ID" value="AKQ68707.1"/>
    <property type="molecule type" value="Genomic_DNA"/>
</dbReference>
<dbReference type="KEGG" id="mym:A176_005619"/>
<evidence type="ECO:0000313" key="2">
    <source>
        <dbReference type="EMBL" id="AKQ68707.1"/>
    </source>
</evidence>
<proteinExistence type="predicted"/>
<gene>
    <name evidence="2" type="ORF">A176_005619</name>
</gene>
<name>A0A0H4XKE1_9BACT</name>
<reference evidence="2 3" key="1">
    <citation type="journal article" date="2016" name="PLoS ONE">
        <title>Complete Genome Sequence and Comparative Genomics of a Novel Myxobacterium Myxococcus hansupus.</title>
        <authorList>
            <person name="Sharma G."/>
            <person name="Narwani T."/>
            <person name="Subramanian S."/>
        </authorList>
    </citation>
    <scope>NUCLEOTIDE SEQUENCE [LARGE SCALE GENOMIC DNA]</scope>
    <source>
        <strain evidence="3">mixupus</strain>
    </source>
</reference>
<feature type="compositionally biased region" description="Polar residues" evidence="1">
    <location>
        <begin position="9"/>
        <end position="18"/>
    </location>
</feature>
<dbReference type="STRING" id="1297742.A176_005619"/>
<evidence type="ECO:0000256" key="1">
    <source>
        <dbReference type="SAM" id="MobiDB-lite"/>
    </source>
</evidence>
<dbReference type="Proteomes" id="UP000009026">
    <property type="component" value="Chromosome"/>
</dbReference>